<sequence>MAVPKKRTSKSRKRIRRNIWKGKAYRAAVKAFSLAESISTGRSKSFATAESISIGRSKAKGFTTTKSISTRSSKAFYYTAKEEPSGSSK</sequence>
<evidence type="ECO:0000256" key="5">
    <source>
        <dbReference type="ARBA" id="ARBA00035280"/>
    </source>
</evidence>
<dbReference type="AlphaFoldDB" id="A0A8F8STU0"/>
<evidence type="ECO:0000256" key="2">
    <source>
        <dbReference type="ARBA" id="ARBA00008560"/>
    </source>
</evidence>
<organism evidence="7">
    <name type="scientific">Acmopyle pancheri</name>
    <dbReference type="NCBI Taxonomy" id="58026"/>
    <lineage>
        <taxon>Eukaryota</taxon>
        <taxon>Viridiplantae</taxon>
        <taxon>Streptophyta</taxon>
        <taxon>Embryophyta</taxon>
        <taxon>Tracheophyta</taxon>
        <taxon>Spermatophyta</taxon>
        <taxon>Pinopsida</taxon>
        <taxon>Pinidae</taxon>
        <taxon>Conifers II</taxon>
        <taxon>Araucariales</taxon>
        <taxon>Podocarpaceae</taxon>
        <taxon>Acmopyle</taxon>
    </lineage>
</organism>
<keyword evidence="7" id="KW-0934">Plastid</keyword>
<dbReference type="Pfam" id="PF01783">
    <property type="entry name" value="Ribosomal_L32p"/>
    <property type="match status" value="1"/>
</dbReference>
<keyword evidence="4 6" id="KW-0687">Ribonucleoprotein</keyword>
<evidence type="ECO:0000256" key="1">
    <source>
        <dbReference type="ARBA" id="ARBA00004229"/>
    </source>
</evidence>
<dbReference type="InterPro" id="IPR011332">
    <property type="entry name" value="Ribosomal_zn-bd"/>
</dbReference>
<geneLocation type="chloroplast" evidence="7"/>
<evidence type="ECO:0000256" key="4">
    <source>
        <dbReference type="ARBA" id="ARBA00023274"/>
    </source>
</evidence>
<name>A0A8F8STU0_9CONI</name>
<dbReference type="GO" id="GO:0003735">
    <property type="term" value="F:structural constituent of ribosome"/>
    <property type="evidence" value="ECO:0007669"/>
    <property type="project" value="InterPro"/>
</dbReference>
<dbReference type="HAMAP" id="MF_00340">
    <property type="entry name" value="Ribosomal_bL32"/>
    <property type="match status" value="1"/>
</dbReference>
<dbReference type="GO" id="GO:0009507">
    <property type="term" value="C:chloroplast"/>
    <property type="evidence" value="ECO:0007669"/>
    <property type="project" value="UniProtKB-SubCell"/>
</dbReference>
<dbReference type="EMBL" id="MW470971">
    <property type="protein sequence ID" value="QYB20738.1"/>
    <property type="molecule type" value="Genomic_DNA"/>
</dbReference>
<protein>
    <recommendedName>
        <fullName evidence="5 6">Large ribosomal subunit protein bL32c</fullName>
    </recommendedName>
</protein>
<proteinExistence type="inferred from homology"/>
<dbReference type="SUPFAM" id="SSF57829">
    <property type="entry name" value="Zn-binding ribosomal proteins"/>
    <property type="match status" value="1"/>
</dbReference>
<dbReference type="PANTHER" id="PTHR36083">
    <property type="entry name" value="50S RIBOSOMAL PROTEIN L32, CHLOROPLASTIC"/>
    <property type="match status" value="1"/>
</dbReference>
<dbReference type="GO" id="GO:0006412">
    <property type="term" value="P:translation"/>
    <property type="evidence" value="ECO:0007669"/>
    <property type="project" value="UniProtKB-UniRule"/>
</dbReference>
<keyword evidence="7" id="KW-0150">Chloroplast</keyword>
<keyword evidence="3 6" id="KW-0689">Ribosomal protein</keyword>
<comment type="similarity">
    <text evidence="2 6">Belongs to the bacterial ribosomal protein bL32 family.</text>
</comment>
<comment type="subcellular location">
    <subcellularLocation>
        <location evidence="1 6">Plastid</location>
        <location evidence="1 6">Chloroplast</location>
    </subcellularLocation>
</comment>
<evidence type="ECO:0000256" key="3">
    <source>
        <dbReference type="ARBA" id="ARBA00022980"/>
    </source>
</evidence>
<reference evidence="7" key="1">
    <citation type="journal article" date="2021" name="Nat. Plants">
        <title>Gene duplications and phylogenomic conflict underlie major pulses of phenotypic evolution in gymnosperms.</title>
        <authorList>
            <person name="Stull G.W."/>
            <person name="Qu X.J."/>
            <person name="Parins-Fukuchi C."/>
            <person name="Yang Y.Y."/>
            <person name="Yang J.B."/>
            <person name="Yang Z.Y."/>
            <person name="Hu Y."/>
            <person name="Ma H."/>
            <person name="Soltis P.S."/>
            <person name="Soltis D.E."/>
            <person name="Li D.Z."/>
            <person name="Smith S.A."/>
            <person name="Yi T.S."/>
        </authorList>
    </citation>
    <scope>NUCLEOTIDE SEQUENCE</scope>
</reference>
<dbReference type="PANTHER" id="PTHR36083:SF1">
    <property type="entry name" value="LARGE RIBOSOMAL SUBUNIT PROTEIN BL32C"/>
    <property type="match status" value="1"/>
</dbReference>
<accession>A0A8F8STU0</accession>
<gene>
    <name evidence="6 7" type="primary">rpl32</name>
</gene>
<dbReference type="GO" id="GO:0015934">
    <property type="term" value="C:large ribosomal subunit"/>
    <property type="evidence" value="ECO:0007669"/>
    <property type="project" value="InterPro"/>
</dbReference>
<dbReference type="InterPro" id="IPR002677">
    <property type="entry name" value="Ribosomal_bL32"/>
</dbReference>
<evidence type="ECO:0000313" key="7">
    <source>
        <dbReference type="EMBL" id="QYB20738.1"/>
    </source>
</evidence>
<evidence type="ECO:0000256" key="6">
    <source>
        <dbReference type="HAMAP-Rule" id="MF_00340"/>
    </source>
</evidence>
<reference evidence="7" key="2">
    <citation type="submission" date="2021-01" db="EMBL/GenBank/DDBJ databases">
        <authorList>
            <person name="Stull G."/>
            <person name="Qu X.-J."/>
            <person name="Parins-Fukuchi C."/>
            <person name="Yang Y.-Y."/>
            <person name="Yang J.-B."/>
            <person name="Yang Z.-Y."/>
            <person name="Hu Y."/>
            <person name="Ma H."/>
            <person name="Soltis P."/>
            <person name="Soltis D."/>
            <person name="Li D.-Z."/>
            <person name="Smith S."/>
            <person name="Yi T.-S."/>
        </authorList>
    </citation>
    <scope>NUCLEOTIDE SEQUENCE</scope>
</reference>
<dbReference type="InterPro" id="IPR044958">
    <property type="entry name" value="Ribosomal_bL32_plant/cyanobact"/>
</dbReference>